<protein>
    <submittedName>
        <fullName evidence="1">Uncharacterized protein</fullName>
    </submittedName>
</protein>
<dbReference type="Proteomes" id="UP001172702">
    <property type="component" value="Unassembled WGS sequence"/>
</dbReference>
<evidence type="ECO:0000313" key="1">
    <source>
        <dbReference type="EMBL" id="MDN4506288.1"/>
    </source>
</evidence>
<comment type="caution">
    <text evidence="1">The sequence shown here is derived from an EMBL/GenBank/DDBJ whole genome shotgun (WGS) entry which is preliminary data.</text>
</comment>
<sequence length="65" mass="6500">MPPIDLNVPLFPSLPGTGGEQIGAVIGSIVLAPFLYATSQIGLALGLTGSLASVEMSVGGGGYYY</sequence>
<proteinExistence type="predicted"/>
<dbReference type="EMBL" id="JAUHTB010000010">
    <property type="protein sequence ID" value="MDN4506288.1"/>
    <property type="molecule type" value="Genomic_DNA"/>
</dbReference>
<evidence type="ECO:0000313" key="2">
    <source>
        <dbReference type="Proteomes" id="UP001172702"/>
    </source>
</evidence>
<accession>A0ABT8H1F0</accession>
<organism evidence="1 2">
    <name type="scientific">Dietzia maris</name>
    <dbReference type="NCBI Taxonomy" id="37915"/>
    <lineage>
        <taxon>Bacteria</taxon>
        <taxon>Bacillati</taxon>
        <taxon>Actinomycetota</taxon>
        <taxon>Actinomycetes</taxon>
        <taxon>Mycobacteriales</taxon>
        <taxon>Dietziaceae</taxon>
        <taxon>Dietzia</taxon>
    </lineage>
</organism>
<name>A0ABT8H1F0_9ACTN</name>
<keyword evidence="2" id="KW-1185">Reference proteome</keyword>
<reference evidence="1 2" key="1">
    <citation type="submission" date="2023-07" db="EMBL/GenBank/DDBJ databases">
        <title>Strategy for survival of the halotoleranting strain Dietzia MX2 from the Yakshinskoe mineral salts deposit.</title>
        <authorList>
            <person name="Kharitonova M.A."/>
            <person name="Kupriyanova-Ashina F.G."/>
            <person name="Shakirov T.R."/>
            <person name="Vafina M.S."/>
            <person name="Ilinskaya O.N."/>
        </authorList>
    </citation>
    <scope>NUCLEOTIDE SEQUENCE [LARGE SCALE GENOMIC DNA]</scope>
    <source>
        <strain evidence="1 2">MX2</strain>
    </source>
</reference>
<dbReference type="RefSeq" id="WP_067713426.1">
    <property type="nucleotide sequence ID" value="NZ_JAUHTB010000010.1"/>
</dbReference>
<gene>
    <name evidence="1" type="ORF">QYF62_09490</name>
</gene>